<organism evidence="1 2">
    <name type="scientific">Chondromyces apiculatus DSM 436</name>
    <dbReference type="NCBI Taxonomy" id="1192034"/>
    <lineage>
        <taxon>Bacteria</taxon>
        <taxon>Pseudomonadati</taxon>
        <taxon>Myxococcota</taxon>
        <taxon>Polyangia</taxon>
        <taxon>Polyangiales</taxon>
        <taxon>Polyangiaceae</taxon>
        <taxon>Chondromyces</taxon>
    </lineage>
</organism>
<gene>
    <name evidence="1" type="ORF">CAP_5219</name>
</gene>
<dbReference type="SUPFAM" id="SSF159245">
    <property type="entry name" value="AttH-like"/>
    <property type="match status" value="1"/>
</dbReference>
<evidence type="ECO:0000313" key="1">
    <source>
        <dbReference type="EMBL" id="EYF03789.1"/>
    </source>
</evidence>
<evidence type="ECO:0000313" key="2">
    <source>
        <dbReference type="Proteomes" id="UP000019678"/>
    </source>
</evidence>
<dbReference type="Proteomes" id="UP000019678">
    <property type="component" value="Unassembled WGS sequence"/>
</dbReference>
<dbReference type="CDD" id="cd21471">
    <property type="entry name" value="CrtC-like"/>
    <property type="match status" value="1"/>
</dbReference>
<dbReference type="AlphaFoldDB" id="A0A017T3F6"/>
<name>A0A017T3F6_9BACT</name>
<dbReference type="EMBL" id="ASRX01000042">
    <property type="protein sequence ID" value="EYF03789.1"/>
    <property type="molecule type" value="Genomic_DNA"/>
</dbReference>
<accession>A0A017T3F6</accession>
<keyword evidence="2" id="KW-1185">Reference proteome</keyword>
<dbReference type="OrthoDB" id="5491608at2"/>
<protein>
    <submittedName>
        <fullName evidence="1">Hydroxyneurosporene synthase</fullName>
    </submittedName>
</protein>
<proteinExistence type="predicted"/>
<dbReference type="eggNOG" id="COG5621">
    <property type="taxonomic scope" value="Bacteria"/>
</dbReference>
<dbReference type="RefSeq" id="WP_044245363.1">
    <property type="nucleotide sequence ID" value="NZ_ASRX01000042.1"/>
</dbReference>
<reference evidence="1 2" key="1">
    <citation type="submission" date="2013-05" db="EMBL/GenBank/DDBJ databases">
        <title>Genome assembly of Chondromyces apiculatus DSM 436.</title>
        <authorList>
            <person name="Sharma G."/>
            <person name="Khatri I."/>
            <person name="Kaur C."/>
            <person name="Mayilraj S."/>
            <person name="Subramanian S."/>
        </authorList>
    </citation>
    <scope>NUCLEOTIDE SEQUENCE [LARGE SCALE GENOMIC DNA]</scope>
    <source>
        <strain evidence="1 2">DSM 436</strain>
    </source>
</reference>
<dbReference type="STRING" id="1192034.CAP_5219"/>
<sequence length="305" mass="33598">MSDDGRHAVTIIALLGSVFSPYYVAARGRDAGEPLDHCAMNVALYGPGRSQWALTERRKHTIERGPDALVIGPSVMEWRDGDLLVSFDETTSHFPSLLQNRLRGQVRLMLRSAPPAPIHLDAAGRHTWAPIAPIARAEVTLSHPQLRFSGSAYLDSNAGEEPLEAGFTGWNWARAAPGTHDGSGRTRSTERAEVSVSYGVTRRDGSHMLVARAFDTQGESREISARSTRPFGRTGWGLSRTLAVDPGTAPRLVRTLEDTPFYARSLAEASLGGQQGIVVHEQLSLERFAQPWVRLLIPFRMRRTR</sequence>
<comment type="caution">
    <text evidence="1">The sequence shown here is derived from an EMBL/GenBank/DDBJ whole genome shotgun (WGS) entry which is preliminary data.</text>
</comment>